<evidence type="ECO:0000259" key="5">
    <source>
        <dbReference type="PROSITE" id="PS50893"/>
    </source>
</evidence>
<evidence type="ECO:0000256" key="4">
    <source>
        <dbReference type="SAM" id="MobiDB-lite"/>
    </source>
</evidence>
<evidence type="ECO:0000313" key="6">
    <source>
        <dbReference type="EMBL" id="MDK6275053.1"/>
    </source>
</evidence>
<dbReference type="InterPro" id="IPR003593">
    <property type="entry name" value="AAA+_ATPase"/>
</dbReference>
<dbReference type="InterPro" id="IPR017871">
    <property type="entry name" value="ABC_transporter-like_CS"/>
</dbReference>
<dbReference type="Gene3D" id="3.40.50.300">
    <property type="entry name" value="P-loop containing nucleotide triphosphate hydrolases"/>
    <property type="match status" value="1"/>
</dbReference>
<dbReference type="SUPFAM" id="SSF52540">
    <property type="entry name" value="P-loop containing nucleoside triphosphate hydrolases"/>
    <property type="match status" value="1"/>
</dbReference>
<name>A0AAP4FEP0_9MICC</name>
<evidence type="ECO:0000256" key="3">
    <source>
        <dbReference type="ARBA" id="ARBA00022840"/>
    </source>
</evidence>
<evidence type="ECO:0000313" key="7">
    <source>
        <dbReference type="Proteomes" id="UP001240483"/>
    </source>
</evidence>
<keyword evidence="2" id="KW-0547">Nucleotide-binding</keyword>
<evidence type="ECO:0000256" key="1">
    <source>
        <dbReference type="ARBA" id="ARBA00022448"/>
    </source>
</evidence>
<comment type="caution">
    <text evidence="6">The sequence shown here is derived from an EMBL/GenBank/DDBJ whole genome shotgun (WGS) entry which is preliminary data.</text>
</comment>
<organism evidence="6 7">
    <name type="scientific">Pseudoglutamicibacter cumminsii</name>
    <dbReference type="NCBI Taxonomy" id="156979"/>
    <lineage>
        <taxon>Bacteria</taxon>
        <taxon>Bacillati</taxon>
        <taxon>Actinomycetota</taxon>
        <taxon>Actinomycetes</taxon>
        <taxon>Micrococcales</taxon>
        <taxon>Micrococcaceae</taxon>
        <taxon>Pseudoglutamicibacter</taxon>
    </lineage>
</organism>
<dbReference type="AlphaFoldDB" id="A0AAP4FEP0"/>
<dbReference type="InterPro" id="IPR022508">
    <property type="entry name" value="ABC_trspt_anch-rpt_ATP-bd"/>
</dbReference>
<dbReference type="InterPro" id="IPR027417">
    <property type="entry name" value="P-loop_NTPase"/>
</dbReference>
<dbReference type="Pfam" id="PF00005">
    <property type="entry name" value="ABC_tran"/>
    <property type="match status" value="1"/>
</dbReference>
<keyword evidence="1" id="KW-0813">Transport</keyword>
<dbReference type="CDD" id="cd03235">
    <property type="entry name" value="ABC_Metallic_Cations"/>
    <property type="match status" value="1"/>
</dbReference>
<dbReference type="RefSeq" id="WP_285332975.1">
    <property type="nucleotide sequence ID" value="NZ_JASODW010000004.1"/>
</dbReference>
<dbReference type="Proteomes" id="UP001240483">
    <property type="component" value="Unassembled WGS sequence"/>
</dbReference>
<dbReference type="PROSITE" id="PS50893">
    <property type="entry name" value="ABC_TRANSPORTER_2"/>
    <property type="match status" value="1"/>
</dbReference>
<protein>
    <submittedName>
        <fullName evidence="6">Anchored repeat-type ABC transporter ATP-binding subunit</fullName>
    </submittedName>
</protein>
<feature type="region of interest" description="Disordered" evidence="4">
    <location>
        <begin position="1"/>
        <end position="20"/>
    </location>
</feature>
<dbReference type="EMBL" id="JASODW010000004">
    <property type="protein sequence ID" value="MDK6275053.1"/>
    <property type="molecule type" value="Genomic_DNA"/>
</dbReference>
<sequence length="302" mass="32540">MLTSEKKALSTRKARTDEQALREHHALHHGNTVLEGCDVCVNLGQRPVLEGASISAAAGEIHVLLGPNGAGKTTLMRALQGLVPLAGGSVNLDGRLGYVPQRHDIDWTFPVTAADVVRLGLVRSVSRWRRLGVSHMKRVAHALERVSMTHLRDRPISEMSGGQRQRVMIARALVLEPSVLLLDEPFTGLDMPTQEELSALFVELARQGAAIVMSTHDLSHALTIADRVTLLNRTVIAEGPPRSLNDPKLWQRTFQVSETSPLLTQVGAFTGAAASDGATKPAPVPMTKYNATTASEGVTHSC</sequence>
<dbReference type="PANTHER" id="PTHR42734">
    <property type="entry name" value="METAL TRANSPORT SYSTEM ATP-BINDING PROTEIN TM_0124-RELATED"/>
    <property type="match status" value="1"/>
</dbReference>
<reference evidence="6" key="1">
    <citation type="submission" date="2023-05" db="EMBL/GenBank/DDBJ databases">
        <title>Cataloging the Phylogenetic Diversity of Human Bladder Bacteria.</title>
        <authorList>
            <person name="Du J."/>
        </authorList>
    </citation>
    <scope>NUCLEOTIDE SEQUENCE</scope>
    <source>
        <strain evidence="6">UMB9978</strain>
    </source>
</reference>
<accession>A0AAP4FEP0</accession>
<evidence type="ECO:0000256" key="2">
    <source>
        <dbReference type="ARBA" id="ARBA00022741"/>
    </source>
</evidence>
<dbReference type="GO" id="GO:0005524">
    <property type="term" value="F:ATP binding"/>
    <property type="evidence" value="ECO:0007669"/>
    <property type="project" value="UniProtKB-KW"/>
</dbReference>
<gene>
    <name evidence="6" type="ORF">QP116_04765</name>
</gene>
<feature type="domain" description="ABC transporter" evidence="5">
    <location>
        <begin position="34"/>
        <end position="258"/>
    </location>
</feature>
<dbReference type="NCBIfam" id="TIGR03771">
    <property type="entry name" value="anch_rpt_ABC"/>
    <property type="match status" value="1"/>
</dbReference>
<dbReference type="GO" id="GO:0016887">
    <property type="term" value="F:ATP hydrolysis activity"/>
    <property type="evidence" value="ECO:0007669"/>
    <property type="project" value="InterPro"/>
</dbReference>
<dbReference type="PROSITE" id="PS00211">
    <property type="entry name" value="ABC_TRANSPORTER_1"/>
    <property type="match status" value="1"/>
</dbReference>
<dbReference type="InterPro" id="IPR050153">
    <property type="entry name" value="Metal_Ion_Import_ABC"/>
</dbReference>
<keyword evidence="3 6" id="KW-0067">ATP-binding</keyword>
<proteinExistence type="predicted"/>
<dbReference type="InterPro" id="IPR003439">
    <property type="entry name" value="ABC_transporter-like_ATP-bd"/>
</dbReference>
<dbReference type="SMART" id="SM00382">
    <property type="entry name" value="AAA"/>
    <property type="match status" value="1"/>
</dbReference>